<dbReference type="EMBL" id="FPHW01000084">
    <property type="protein sequence ID" value="SFV84014.1"/>
    <property type="molecule type" value="Genomic_DNA"/>
</dbReference>
<reference evidence="1" key="1">
    <citation type="submission" date="2016-10" db="EMBL/GenBank/DDBJ databases">
        <authorList>
            <person name="de Groot N.N."/>
        </authorList>
    </citation>
    <scope>NUCLEOTIDE SEQUENCE</scope>
</reference>
<protein>
    <submittedName>
        <fullName evidence="1">Uncharacterized protein</fullName>
    </submittedName>
</protein>
<name>A0A1W1DR45_9ZZZZ</name>
<organism evidence="1">
    <name type="scientific">hydrothermal vent metagenome</name>
    <dbReference type="NCBI Taxonomy" id="652676"/>
    <lineage>
        <taxon>unclassified sequences</taxon>
        <taxon>metagenomes</taxon>
        <taxon>ecological metagenomes</taxon>
    </lineage>
</organism>
<gene>
    <name evidence="1" type="ORF">MNB_SUP05-7-177</name>
</gene>
<proteinExistence type="predicted"/>
<sequence length="202" mass="23727">MDPIIRNTSLLKVIYRLPKKRDGILYLVYHPNFGVGQVQRTIIDHHLVSFETGHRTIQTSALQLVDICPKGYFWPLIKGNKIRPKYFKYGIYHSPDLPLSYKPHPSDLLDCVGYRAGEFGLPYVVRRRILDCVFHNKLPNLYSEKYMNLWGEPESNQRLKRIRAAIRHPTKYTQLSTLDEREDVLYIIRSIRDGNWQVNSSL</sequence>
<dbReference type="AlphaFoldDB" id="A0A1W1DR45"/>
<accession>A0A1W1DR45</accession>
<evidence type="ECO:0000313" key="1">
    <source>
        <dbReference type="EMBL" id="SFV84014.1"/>
    </source>
</evidence>